<name>A0ABM9ACI6_9GAMM</name>
<dbReference type="EMBL" id="CAKLPX010000001">
    <property type="protein sequence ID" value="CAH0990674.1"/>
    <property type="molecule type" value="Genomic_DNA"/>
</dbReference>
<evidence type="ECO:0000313" key="5">
    <source>
        <dbReference type="Proteomes" id="UP000838100"/>
    </source>
</evidence>
<reference evidence="4" key="1">
    <citation type="submission" date="2021-12" db="EMBL/GenBank/DDBJ databases">
        <authorList>
            <person name="Rodrigo-Torres L."/>
            <person name="Arahal R. D."/>
            <person name="Lucena T."/>
        </authorList>
    </citation>
    <scope>NUCLEOTIDE SEQUENCE</scope>
    <source>
        <strain evidence="4">CECT 8267</strain>
    </source>
</reference>
<feature type="transmembrane region" description="Helical" evidence="2">
    <location>
        <begin position="40"/>
        <end position="58"/>
    </location>
</feature>
<dbReference type="PANTHER" id="PTHR22946:SF9">
    <property type="entry name" value="POLYKETIDE TRANSFERASE AF380"/>
    <property type="match status" value="1"/>
</dbReference>
<feature type="domain" description="PET hydrolase/cutinase-like" evidence="3">
    <location>
        <begin position="126"/>
        <end position="302"/>
    </location>
</feature>
<dbReference type="InterPro" id="IPR029058">
    <property type="entry name" value="AB_hydrolase_fold"/>
</dbReference>
<evidence type="ECO:0000256" key="2">
    <source>
        <dbReference type="SAM" id="Phobius"/>
    </source>
</evidence>
<keyword evidence="2" id="KW-0812">Transmembrane</keyword>
<organism evidence="4 5">
    <name type="scientific">Sinobacterium norvegicum</name>
    <dbReference type="NCBI Taxonomy" id="1641715"/>
    <lineage>
        <taxon>Bacteria</taxon>
        <taxon>Pseudomonadati</taxon>
        <taxon>Pseudomonadota</taxon>
        <taxon>Gammaproteobacteria</taxon>
        <taxon>Cellvibrionales</taxon>
        <taxon>Spongiibacteraceae</taxon>
        <taxon>Sinobacterium</taxon>
    </lineage>
</organism>
<keyword evidence="2" id="KW-1133">Transmembrane helix</keyword>
<dbReference type="InterPro" id="IPR050261">
    <property type="entry name" value="FrsA_esterase"/>
</dbReference>
<evidence type="ECO:0000313" key="4">
    <source>
        <dbReference type="EMBL" id="CAH0990674.1"/>
    </source>
</evidence>
<keyword evidence="2" id="KW-0472">Membrane</keyword>
<proteinExistence type="predicted"/>
<accession>A0ABM9ACI6</accession>
<keyword evidence="5" id="KW-1185">Reference proteome</keyword>
<protein>
    <recommendedName>
        <fullName evidence="3">PET hydrolase/cutinase-like domain-containing protein</fullName>
    </recommendedName>
</protein>
<dbReference type="SUPFAM" id="SSF53474">
    <property type="entry name" value="alpha/beta-Hydrolases"/>
    <property type="match status" value="1"/>
</dbReference>
<dbReference type="InterPro" id="IPR041127">
    <property type="entry name" value="PET_hydrolase/cutinase-like"/>
</dbReference>
<keyword evidence="1" id="KW-0378">Hydrolase</keyword>
<gene>
    <name evidence="4" type="ORF">SIN8267_00768</name>
</gene>
<sequence length="416" mass="46272">MCRYEKVLRPVDACSLFYLCGRYAVVSYVKKENVLMIKKIIAVIVLVLVVGVGILSLGKQPEPLIEGSESESLLASHRYGFVRQDVRLVDGGRPTQTNNDFEGTDNRTLETSYWYPVNIRGEVPEGKHPLVVYSHGFNSSRDSGEHLGEYLASNGYIVIATDFPLTNRRALGGPELKDVVNQPGDVTFLINSAITWSLDGSHVLYGHIDANRIGVTGISLGGLTTTLVSYHPTRRDPRIKAAASIAGPSSSFSTSFYDNADIPFLMLAADIDALVPYDVHALPVLDRVPRSSLVTITGGTHLGFASYAGIFRWLNNADSIACDSIMKNIDTEEEPWHELVGTREQGILYQKVPLPCQSTPLPMGMNPLRQQMSTVLTIYSFFESHFNLDSEKRSYFDRFLHEVMPREIPELSVRRR</sequence>
<evidence type="ECO:0000256" key="1">
    <source>
        <dbReference type="ARBA" id="ARBA00022801"/>
    </source>
</evidence>
<dbReference type="PANTHER" id="PTHR22946">
    <property type="entry name" value="DIENELACTONE HYDROLASE DOMAIN-CONTAINING PROTEIN-RELATED"/>
    <property type="match status" value="1"/>
</dbReference>
<dbReference type="Gene3D" id="3.40.50.1820">
    <property type="entry name" value="alpha/beta hydrolase"/>
    <property type="match status" value="1"/>
</dbReference>
<dbReference type="Pfam" id="PF12740">
    <property type="entry name" value="PETase"/>
    <property type="match status" value="1"/>
</dbReference>
<evidence type="ECO:0000259" key="3">
    <source>
        <dbReference type="Pfam" id="PF12740"/>
    </source>
</evidence>
<comment type="caution">
    <text evidence="4">The sequence shown here is derived from an EMBL/GenBank/DDBJ whole genome shotgun (WGS) entry which is preliminary data.</text>
</comment>
<dbReference type="Proteomes" id="UP000838100">
    <property type="component" value="Unassembled WGS sequence"/>
</dbReference>